<keyword evidence="3 4" id="KW-0998">Cell outer membrane</keyword>
<name>A0ABU7V1D2_9GAMM</name>
<feature type="domain" description="Organic solvent tolerance-like N-terminal" evidence="6">
    <location>
        <begin position="73"/>
        <end position="202"/>
    </location>
</feature>
<comment type="caution">
    <text evidence="8">The sequence shown here is derived from an EMBL/GenBank/DDBJ whole genome shotgun (WGS) entry which is preliminary data.</text>
</comment>
<dbReference type="HAMAP" id="MF_01411">
    <property type="entry name" value="LPS_assembly_LptD"/>
    <property type="match status" value="1"/>
</dbReference>
<feature type="region of interest" description="Disordered" evidence="5">
    <location>
        <begin position="54"/>
        <end position="95"/>
    </location>
</feature>
<comment type="function">
    <text evidence="4">Together with LptE, is involved in the assembly of lipopolysaccharide (LPS) at the surface of the outer membrane.</text>
</comment>
<accession>A0ABU7V1D2</accession>
<comment type="caution">
    <text evidence="4">Lacks conserved residue(s) required for the propagation of feature annotation.</text>
</comment>
<proteinExistence type="inferred from homology"/>
<dbReference type="InterPro" id="IPR020889">
    <property type="entry name" value="LipoPS_assembly_LptD"/>
</dbReference>
<sequence length="800" mass="90777" precursor="true">MIDFLRPGSYCVSKTLRLLPLTLAVLAALPAMAKDYDHLDWGLCPIQDAVPRFEDAGRPSSDALNRLGQPTDIEGDTAEGDETNQTFSGNVNLHRGDQFLGTDNLQYNDETGDYEASGSVRYQDSNLRLRAAHASGNQESDLHTVEDLRYQLLSRRGNGVANKITFQGDLGTMAGATYSTCPPEERRWEVQADEIRVDNASGFATAHNAKLRIGKVPVLYMPYFKFPIDDRRRTGLLYPAISLSGRNGFDYKQPYYINLAPNYDATITPRLMSERGLAVAGEFRWLYERGNGIVQANFLPNDRLPANDPDRYLHDDNGNPYPEPESPDNRGMFSLRNFHQFNRQWWASSNLNWVSDRHYLEDFNTSRYGLAEYMVTSTAGLYGRGKYWSASLSADHYQIADYTLTEASLPFDRLPRALFEYNRPFGKFETGLAAELVNFRHQVYDGGSRLDVRPYVSMPLQGASWFVTPKLQYRYTTYQIDKDLAARLGGNSSPSRSLPIASLDAGMYYDRHVQIKGVKYLNTLEPRIYYLYTPYEDQSDLPTFDTVPFTFSWGQLFRDNRYTGADRQSDANQLTTALTTRFISEDTGQERLSLSLGQIRYFKGVQVAMPGETPLLQGKSAYVAEASFAPTDRWLVNSSYQWDPKRGGRDLMSVRARYLMGNQGVVNLAYRHRRSPVTSEDLVKQADFSFLYPINPNWSVVGRHYYSLLDNKTIESLAGVQWESCCIAARVVARRYLRDRSGNLDDAINFEFELKGLGSAGQDTRRILRRSILGYDRDDLYLIPPALNDRTTGNDAKDPD</sequence>
<dbReference type="Pfam" id="PF03968">
    <property type="entry name" value="LptD_N"/>
    <property type="match status" value="1"/>
</dbReference>
<evidence type="ECO:0000259" key="7">
    <source>
        <dbReference type="Pfam" id="PF04453"/>
    </source>
</evidence>
<feature type="signal peptide" evidence="4">
    <location>
        <begin position="1"/>
        <end position="33"/>
    </location>
</feature>
<keyword evidence="1 4" id="KW-0732">Signal</keyword>
<feature type="chain" id="PRO_5044929708" description="LPS-assembly protein LptD" evidence="4">
    <location>
        <begin position="34"/>
        <end position="800"/>
    </location>
</feature>
<feature type="domain" description="LptD C-terminal" evidence="7">
    <location>
        <begin position="329"/>
        <end position="698"/>
    </location>
</feature>
<dbReference type="InterPro" id="IPR050218">
    <property type="entry name" value="LptD"/>
</dbReference>
<dbReference type="PANTHER" id="PTHR30189:SF1">
    <property type="entry name" value="LPS-ASSEMBLY PROTEIN LPTD"/>
    <property type="match status" value="1"/>
</dbReference>
<keyword evidence="2 4" id="KW-0472">Membrane</keyword>
<comment type="subcellular location">
    <subcellularLocation>
        <location evidence="4">Cell outer membrane</location>
    </subcellularLocation>
</comment>
<evidence type="ECO:0000313" key="9">
    <source>
        <dbReference type="Proteomes" id="UP001356170"/>
    </source>
</evidence>
<evidence type="ECO:0000259" key="6">
    <source>
        <dbReference type="Pfam" id="PF03968"/>
    </source>
</evidence>
<gene>
    <name evidence="4 8" type="primary">lptD</name>
    <name evidence="8" type="ORF">V3390_05270</name>
</gene>
<evidence type="ECO:0000256" key="2">
    <source>
        <dbReference type="ARBA" id="ARBA00023136"/>
    </source>
</evidence>
<dbReference type="Proteomes" id="UP001356170">
    <property type="component" value="Unassembled WGS sequence"/>
</dbReference>
<keyword evidence="9" id="KW-1185">Reference proteome</keyword>
<organism evidence="8 9">
    <name type="scientific">Aquilutibacter rugosus</name>
    <dbReference type="NCBI Taxonomy" id="3115820"/>
    <lineage>
        <taxon>Bacteria</taxon>
        <taxon>Pseudomonadati</taxon>
        <taxon>Pseudomonadota</taxon>
        <taxon>Gammaproteobacteria</taxon>
        <taxon>Lysobacterales</taxon>
        <taxon>Lysobacteraceae</taxon>
        <taxon>Aquilutibacter</taxon>
    </lineage>
</organism>
<evidence type="ECO:0000256" key="3">
    <source>
        <dbReference type="ARBA" id="ARBA00023237"/>
    </source>
</evidence>
<dbReference type="InterPro" id="IPR007543">
    <property type="entry name" value="LptD_C"/>
</dbReference>
<dbReference type="Pfam" id="PF04453">
    <property type="entry name" value="LptD"/>
    <property type="match status" value="1"/>
</dbReference>
<dbReference type="PANTHER" id="PTHR30189">
    <property type="entry name" value="LPS-ASSEMBLY PROTEIN"/>
    <property type="match status" value="1"/>
</dbReference>
<dbReference type="InterPro" id="IPR005653">
    <property type="entry name" value="OstA-like_N"/>
</dbReference>
<protein>
    <recommendedName>
        <fullName evidence="4">LPS-assembly protein LptD</fullName>
    </recommendedName>
</protein>
<evidence type="ECO:0000256" key="5">
    <source>
        <dbReference type="SAM" id="MobiDB-lite"/>
    </source>
</evidence>
<dbReference type="EMBL" id="JAZHBO010000002">
    <property type="protein sequence ID" value="MEF2155644.1"/>
    <property type="molecule type" value="Genomic_DNA"/>
</dbReference>
<evidence type="ECO:0000313" key="8">
    <source>
        <dbReference type="EMBL" id="MEF2155644.1"/>
    </source>
</evidence>
<evidence type="ECO:0000256" key="1">
    <source>
        <dbReference type="ARBA" id="ARBA00022729"/>
    </source>
</evidence>
<comment type="similarity">
    <text evidence="4">Belongs to the LptD family.</text>
</comment>
<comment type="subunit">
    <text evidence="4">Component of the lipopolysaccharide transport and assembly complex. Interacts with LptE and LptA.</text>
</comment>
<feature type="compositionally biased region" description="Acidic residues" evidence="5">
    <location>
        <begin position="73"/>
        <end position="82"/>
    </location>
</feature>
<evidence type="ECO:0000256" key="4">
    <source>
        <dbReference type="HAMAP-Rule" id="MF_01411"/>
    </source>
</evidence>
<reference evidence="8 9" key="1">
    <citation type="submission" date="2024-01" db="EMBL/GenBank/DDBJ databases">
        <title>Novel species of the genus Luteimonas isolated from rivers.</title>
        <authorList>
            <person name="Lu H."/>
        </authorList>
    </citation>
    <scope>NUCLEOTIDE SEQUENCE [LARGE SCALE GENOMIC DNA]</scope>
    <source>
        <strain evidence="8 9">FXH3W</strain>
    </source>
</reference>